<comment type="caution">
    <text evidence="4">The sequence shown here is derived from an EMBL/GenBank/DDBJ whole genome shotgun (WGS) entry which is preliminary data.</text>
</comment>
<feature type="region of interest" description="Disordered" evidence="1">
    <location>
        <begin position="163"/>
        <end position="200"/>
    </location>
</feature>
<protein>
    <submittedName>
        <fullName evidence="4">DUF4115 domain-containing protein</fullName>
    </submittedName>
</protein>
<keyword evidence="2" id="KW-0812">Transmembrane</keyword>
<sequence length="294" mass="32749">MSELGQRLREAREQKDINLDDLQKTTKIQKRYLLAIEEGNFDALPGKFYARAFVKNYAEAVGLDPEEIFQEFGNELPNPHKEGSELPSRRTTRAQKTPTAPKKKSKGYSIFPALVAGLLIIVVFAGIWVFAQYNSQDSAEGVVPEEQDDRFEGEISEEIPTVPDEEEEEVAAVEEESPAPEEEEVEEQTQVLSQTDVSGNHSYYTLDGTDTFEARLVAAGRSYVGIANAKGNSFFTGEVKDGDELDYDFSAEEEITFNLGASNNVQLIINEEPFELPLEAVHQKVTITFAPANE</sequence>
<evidence type="ECO:0000313" key="5">
    <source>
        <dbReference type="Proteomes" id="UP001148125"/>
    </source>
</evidence>
<feature type="compositionally biased region" description="Basic and acidic residues" evidence="1">
    <location>
        <begin position="78"/>
        <end position="88"/>
    </location>
</feature>
<name>A0ABT5VBR9_9BACI</name>
<accession>A0ABT5VBR9</accession>
<dbReference type="Pfam" id="PF13464">
    <property type="entry name" value="RodZ_C"/>
    <property type="match status" value="1"/>
</dbReference>
<keyword evidence="2" id="KW-1133">Transmembrane helix</keyword>
<feature type="domain" description="Cytoskeleton protein RodZ-like C-terminal" evidence="3">
    <location>
        <begin position="215"/>
        <end position="277"/>
    </location>
</feature>
<proteinExistence type="predicted"/>
<dbReference type="Pfam" id="PF13413">
    <property type="entry name" value="HTH_25"/>
    <property type="match status" value="1"/>
</dbReference>
<dbReference type="Proteomes" id="UP001148125">
    <property type="component" value="Unassembled WGS sequence"/>
</dbReference>
<evidence type="ECO:0000256" key="1">
    <source>
        <dbReference type="SAM" id="MobiDB-lite"/>
    </source>
</evidence>
<dbReference type="InterPro" id="IPR010982">
    <property type="entry name" value="Lambda_DNA-bd_dom_sf"/>
</dbReference>
<organism evidence="4 5">
    <name type="scientific">Alkalihalobacterium chitinilyticum</name>
    <dbReference type="NCBI Taxonomy" id="2980103"/>
    <lineage>
        <taxon>Bacteria</taxon>
        <taxon>Bacillati</taxon>
        <taxon>Bacillota</taxon>
        <taxon>Bacilli</taxon>
        <taxon>Bacillales</taxon>
        <taxon>Bacillaceae</taxon>
        <taxon>Alkalihalobacterium</taxon>
    </lineage>
</organism>
<evidence type="ECO:0000256" key="2">
    <source>
        <dbReference type="SAM" id="Phobius"/>
    </source>
</evidence>
<dbReference type="EMBL" id="JAOTPO010000003">
    <property type="protein sequence ID" value="MDE5412899.1"/>
    <property type="molecule type" value="Genomic_DNA"/>
</dbReference>
<dbReference type="Gene3D" id="1.10.260.40">
    <property type="entry name" value="lambda repressor-like DNA-binding domains"/>
    <property type="match status" value="1"/>
</dbReference>
<dbReference type="PANTHER" id="PTHR34475">
    <property type="match status" value="1"/>
</dbReference>
<dbReference type="InterPro" id="IPR050400">
    <property type="entry name" value="Bact_Cytoskel_RodZ"/>
</dbReference>
<reference evidence="4" key="1">
    <citation type="submission" date="2024-05" db="EMBL/GenBank/DDBJ databases">
        <title>Alkalihalobacillus sp. strain MEB203 novel alkaliphilic bacterium from Lonar Lake, India.</title>
        <authorList>
            <person name="Joshi A."/>
            <person name="Thite S."/>
            <person name="Mengade P."/>
        </authorList>
    </citation>
    <scope>NUCLEOTIDE SEQUENCE</scope>
    <source>
        <strain evidence="4">MEB 203</strain>
    </source>
</reference>
<feature type="region of interest" description="Disordered" evidence="1">
    <location>
        <begin position="73"/>
        <end position="104"/>
    </location>
</feature>
<feature type="compositionally biased region" description="Acidic residues" evidence="1">
    <location>
        <begin position="163"/>
        <end position="187"/>
    </location>
</feature>
<dbReference type="SUPFAM" id="SSF47413">
    <property type="entry name" value="lambda repressor-like DNA-binding domains"/>
    <property type="match status" value="1"/>
</dbReference>
<gene>
    <name evidence="4" type="ORF">N7Z68_05845</name>
</gene>
<evidence type="ECO:0000259" key="3">
    <source>
        <dbReference type="Pfam" id="PF13464"/>
    </source>
</evidence>
<dbReference type="InterPro" id="IPR025194">
    <property type="entry name" value="RodZ-like_C"/>
</dbReference>
<keyword evidence="2" id="KW-0472">Membrane</keyword>
<keyword evidence="5" id="KW-1185">Reference proteome</keyword>
<evidence type="ECO:0000313" key="4">
    <source>
        <dbReference type="EMBL" id="MDE5412899.1"/>
    </source>
</evidence>
<feature type="compositionally biased region" description="Polar residues" evidence="1">
    <location>
        <begin position="188"/>
        <end position="200"/>
    </location>
</feature>
<feature type="transmembrane region" description="Helical" evidence="2">
    <location>
        <begin position="110"/>
        <end position="131"/>
    </location>
</feature>
<dbReference type="PANTHER" id="PTHR34475:SF1">
    <property type="entry name" value="CYTOSKELETON PROTEIN RODZ"/>
    <property type="match status" value="1"/>
</dbReference>
<dbReference type="CDD" id="cd00093">
    <property type="entry name" value="HTH_XRE"/>
    <property type="match status" value="1"/>
</dbReference>
<dbReference type="InterPro" id="IPR001387">
    <property type="entry name" value="Cro/C1-type_HTH"/>
</dbReference>